<evidence type="ECO:0000256" key="1">
    <source>
        <dbReference type="SAM" id="MobiDB-lite"/>
    </source>
</evidence>
<keyword evidence="2" id="KW-0812">Transmembrane</keyword>
<reference evidence="3 4" key="1">
    <citation type="journal article" date="2018" name="Sci. Rep.">
        <title>Comparative analysis of the Pocillopora damicornis genome highlights role of immune system in coral evolution.</title>
        <authorList>
            <person name="Cunning R."/>
            <person name="Bay R.A."/>
            <person name="Gillette P."/>
            <person name="Baker A.C."/>
            <person name="Traylor-Knowles N."/>
        </authorList>
    </citation>
    <scope>NUCLEOTIDE SEQUENCE [LARGE SCALE GENOMIC DNA]</scope>
    <source>
        <strain evidence="3">RSMAS</strain>
        <tissue evidence="3">Whole animal</tissue>
    </source>
</reference>
<feature type="transmembrane region" description="Helical" evidence="2">
    <location>
        <begin position="75"/>
        <end position="95"/>
    </location>
</feature>
<feature type="compositionally biased region" description="Pro residues" evidence="1">
    <location>
        <begin position="182"/>
        <end position="193"/>
    </location>
</feature>
<evidence type="ECO:0000256" key="2">
    <source>
        <dbReference type="SAM" id="Phobius"/>
    </source>
</evidence>
<keyword evidence="2" id="KW-0472">Membrane</keyword>
<evidence type="ECO:0000313" key="3">
    <source>
        <dbReference type="EMBL" id="RMX50230.1"/>
    </source>
</evidence>
<dbReference type="EMBL" id="RCHS01002005">
    <property type="protein sequence ID" value="RMX50230.1"/>
    <property type="molecule type" value="Genomic_DNA"/>
</dbReference>
<proteinExistence type="predicted"/>
<feature type="compositionally biased region" description="Basic and acidic residues" evidence="1">
    <location>
        <begin position="233"/>
        <end position="244"/>
    </location>
</feature>
<feature type="compositionally biased region" description="Pro residues" evidence="1">
    <location>
        <begin position="152"/>
        <end position="162"/>
    </location>
</feature>
<feature type="compositionally biased region" description="Low complexity" evidence="1">
    <location>
        <begin position="138"/>
        <end position="151"/>
    </location>
</feature>
<feature type="transmembrane region" description="Helical" evidence="2">
    <location>
        <begin position="21"/>
        <end position="45"/>
    </location>
</feature>
<dbReference type="OrthoDB" id="5984811at2759"/>
<organism evidence="3 4">
    <name type="scientific">Pocillopora damicornis</name>
    <name type="common">Cauliflower coral</name>
    <name type="synonym">Millepora damicornis</name>
    <dbReference type="NCBI Taxonomy" id="46731"/>
    <lineage>
        <taxon>Eukaryota</taxon>
        <taxon>Metazoa</taxon>
        <taxon>Cnidaria</taxon>
        <taxon>Anthozoa</taxon>
        <taxon>Hexacorallia</taxon>
        <taxon>Scleractinia</taxon>
        <taxon>Astrocoeniina</taxon>
        <taxon>Pocilloporidae</taxon>
        <taxon>Pocillopora</taxon>
    </lineage>
</organism>
<dbReference type="Proteomes" id="UP000275408">
    <property type="component" value="Unassembled WGS sequence"/>
</dbReference>
<keyword evidence="4" id="KW-1185">Reference proteome</keyword>
<protein>
    <submittedName>
        <fullName evidence="3">Uncharacterized protein</fullName>
    </submittedName>
</protein>
<dbReference type="AlphaFoldDB" id="A0A3M6U968"/>
<name>A0A3M6U968_POCDA</name>
<feature type="compositionally biased region" description="Polar residues" evidence="1">
    <location>
        <begin position="214"/>
        <end position="228"/>
    </location>
</feature>
<gene>
    <name evidence="3" type="ORF">pdam_00004848</name>
</gene>
<feature type="compositionally biased region" description="Polar residues" evidence="1">
    <location>
        <begin position="105"/>
        <end position="137"/>
    </location>
</feature>
<feature type="region of interest" description="Disordered" evidence="1">
    <location>
        <begin position="105"/>
        <end position="244"/>
    </location>
</feature>
<accession>A0A3M6U968</accession>
<keyword evidence="2" id="KW-1133">Transmembrane helix</keyword>
<feature type="compositionally biased region" description="Low complexity" evidence="1">
    <location>
        <begin position="163"/>
        <end position="181"/>
    </location>
</feature>
<evidence type="ECO:0000313" key="4">
    <source>
        <dbReference type="Proteomes" id="UP000275408"/>
    </source>
</evidence>
<dbReference type="STRING" id="46731.A0A3M6U968"/>
<comment type="caution">
    <text evidence="3">The sequence shown here is derived from an EMBL/GenBank/DDBJ whole genome shotgun (WGS) entry which is preliminary data.</text>
</comment>
<sequence>MNRVVIYQRPAQRCSGPGCTKCLLIFFTIMCLLIGFILTMVGHLAKPFWGPEDDWCDFCREDRLETERNLKNCRIVGPVFLAIGGVLLVISICYCQVQNKANQGQVITGPPSTQTVSTSQPGPGAVSTSQYPSGNTFGPQQPYGPSYGYQPGPYPNNPPPPAAGTYPQYPTGQVYPPVTQHPFPPQTQHPFPPQSGHDYSPYPSTDMPPPPSYESATDQSVTDQSVTPTAPPMEKREDESRDLE</sequence>